<dbReference type="Proteomes" id="UP001566132">
    <property type="component" value="Unassembled WGS sequence"/>
</dbReference>
<dbReference type="Pfam" id="PF00565">
    <property type="entry name" value="SNase"/>
    <property type="match status" value="4"/>
</dbReference>
<dbReference type="GO" id="GO:0006402">
    <property type="term" value="P:mRNA catabolic process"/>
    <property type="evidence" value="ECO:0007669"/>
    <property type="project" value="UniProtKB-UniRule"/>
</dbReference>
<feature type="domain" description="TNase-like" evidence="8">
    <location>
        <begin position="35"/>
        <end position="183"/>
    </location>
</feature>
<evidence type="ECO:0000256" key="3">
    <source>
        <dbReference type="ARBA" id="ARBA00022490"/>
    </source>
</evidence>
<dbReference type="GO" id="GO:0003723">
    <property type="term" value="F:RNA binding"/>
    <property type="evidence" value="ECO:0007669"/>
    <property type="project" value="UniProtKB-UniRule"/>
</dbReference>
<sequence length="931" mass="104543">MGLGCESTISQFDKVEKLMVNGQNMTTPAVTPVVTPKRGIVKQVLSGDSVIIRGTTGAPPPEKQIVLSKITAPKLARRPGGPSESSTESKDEPWAWEAREFLRKKLVGEEVIFTSEKPPNTNREYGTIYLGKDVSTAENITESLVSEGLVTVRRDNGRQTPELMKLCELEDEAKRQGKGKWGSSPPSDHVRDVKWNIENFRSFVEKNDGKRLKAIIEHVRDGSTIRAFILPDFYYVTLMIAGIRCNGIKLDDQGRPDPYQKVEFAEEARFFVEVRLLQREVDVILYSANNSNNLFGAVLHPRGNIAELLLREGFAKCVDWSLTPLPSDEIHKLRAAEAQAKSERKRIWKDYQARTPQLTGKAKEFTGTVVEVINGDALQLKLPDGSFKKVFLASIRPPREAGRPAQDDEGKPLPRPKGFRPLYDIPWMFEAREYLRKKLIGKKVHVVIDYTQEARDNFPEKVCATITSNGKNVAEALVSKGLATVVRYRQDDDQRSSRYDDLLKAEAKAEKSQLGIHSKKDGGPMRVTEMDAARAKLELDSFKRAHRLDAIVEFVASGARFRLYIPKSNSLATFLLSGINCPRATRPAIGNQPASEGEEYGDEALQFVKEKCLQREVSIQVDTHDKAGNFLGSMWVDNLNLAVELVRAGFAAVNYSGERSTQLKQAEDFAKSQKLRRWKNYVEEVAPEKPVDDDKPVNRKVNYEEVIVTEITNEGTFFVQRIADGPKAEALLSKLRQEFEANPPLPGSYNPKRGDICAAKFSLDDSWYRAKVEKVASGKAQVHYIDYGNRETLPTTCLASLPASYTAEQPFAVEYTLPYVVLPKDEDFKDMALKFFREDSNVPQLYLNVEFKIPGQLPAASLHKDQSGTTDIIKGLIVEGLLLLPVIKSRRQDKLLEEYRAAQDEAKKAHLNIWEYGDITEDDAKEFGLGK</sequence>
<feature type="region of interest" description="Disordered" evidence="6">
    <location>
        <begin position="73"/>
        <end position="93"/>
    </location>
</feature>
<dbReference type="PROSITE" id="PS50830">
    <property type="entry name" value="TNASE_3"/>
    <property type="match status" value="4"/>
</dbReference>
<dbReference type="Pfam" id="PF00567">
    <property type="entry name" value="TUDOR"/>
    <property type="match status" value="1"/>
</dbReference>
<feature type="domain" description="TNase-like" evidence="8">
    <location>
        <begin position="363"/>
        <end position="519"/>
    </location>
</feature>
<reference evidence="9 10" key="1">
    <citation type="submission" date="2024-05" db="EMBL/GenBank/DDBJ databases">
        <title>Genetic variation in Jamaican populations of the coffee berry borer (Hypothenemus hampei).</title>
        <authorList>
            <person name="Errbii M."/>
            <person name="Myrie A."/>
        </authorList>
    </citation>
    <scope>NUCLEOTIDE SEQUENCE [LARGE SCALE GENOMIC DNA]</scope>
    <source>
        <strain evidence="9">JA-Hopewell-2020-01-JO</strain>
        <tissue evidence="9">Whole body</tissue>
    </source>
</reference>
<feature type="domain" description="TNase-like" evidence="8">
    <location>
        <begin position="210"/>
        <end position="350"/>
    </location>
</feature>
<keyword evidence="3 5" id="KW-0963">Cytoplasm</keyword>
<dbReference type="InterPro" id="IPR035437">
    <property type="entry name" value="SNase_OB-fold_sf"/>
</dbReference>
<comment type="caution">
    <text evidence="9">The sequence shown here is derived from an EMBL/GenBank/DDBJ whole genome shotgun (WGS) entry which is preliminary data.</text>
</comment>
<dbReference type="PROSITE" id="PS50304">
    <property type="entry name" value="TUDOR"/>
    <property type="match status" value="1"/>
</dbReference>
<dbReference type="FunFam" id="2.40.50.90:FF:000004">
    <property type="entry name" value="Staphylococcal nuclease domain-containing protein"/>
    <property type="match status" value="1"/>
</dbReference>
<dbReference type="InterPro" id="IPR016685">
    <property type="entry name" value="Silence_cplx_Nase-comp_TudorSN"/>
</dbReference>
<dbReference type="SMART" id="SM00333">
    <property type="entry name" value="TUDOR"/>
    <property type="match status" value="1"/>
</dbReference>
<dbReference type="PANTHER" id="PTHR12302:SF2">
    <property type="entry name" value="STAPHYLOCOCCAL NUCLEASE DOMAIN-CONTAINING PROTEIN 1"/>
    <property type="match status" value="1"/>
</dbReference>
<dbReference type="InterPro" id="IPR002999">
    <property type="entry name" value="Tudor"/>
</dbReference>
<keyword evidence="10" id="KW-1185">Reference proteome</keyword>
<dbReference type="GO" id="GO:0005829">
    <property type="term" value="C:cytosol"/>
    <property type="evidence" value="ECO:0007669"/>
    <property type="project" value="UniProtKB-UniRule"/>
</dbReference>
<dbReference type="SUPFAM" id="SSF50199">
    <property type="entry name" value="Staphylococcal nuclease"/>
    <property type="match status" value="5"/>
</dbReference>
<evidence type="ECO:0000256" key="2">
    <source>
        <dbReference type="ARBA" id="ARBA00017230"/>
    </source>
</evidence>
<keyword evidence="4" id="KW-0677">Repeat</keyword>
<accession>A0ABD1EUS3</accession>
<evidence type="ECO:0000256" key="1">
    <source>
        <dbReference type="ARBA" id="ARBA00004496"/>
    </source>
</evidence>
<name>A0ABD1EUS3_HYPHA</name>
<organism evidence="9 10">
    <name type="scientific">Hypothenemus hampei</name>
    <name type="common">Coffee berry borer</name>
    <dbReference type="NCBI Taxonomy" id="57062"/>
    <lineage>
        <taxon>Eukaryota</taxon>
        <taxon>Metazoa</taxon>
        <taxon>Ecdysozoa</taxon>
        <taxon>Arthropoda</taxon>
        <taxon>Hexapoda</taxon>
        <taxon>Insecta</taxon>
        <taxon>Pterygota</taxon>
        <taxon>Neoptera</taxon>
        <taxon>Endopterygota</taxon>
        <taxon>Coleoptera</taxon>
        <taxon>Polyphaga</taxon>
        <taxon>Cucujiformia</taxon>
        <taxon>Curculionidae</taxon>
        <taxon>Scolytinae</taxon>
        <taxon>Hypothenemus</taxon>
    </lineage>
</organism>
<dbReference type="InterPro" id="IPR016071">
    <property type="entry name" value="Staphylococal_nuclease_OB-fold"/>
</dbReference>
<dbReference type="GO" id="GO:0031047">
    <property type="term" value="P:regulatory ncRNA-mediated gene silencing"/>
    <property type="evidence" value="ECO:0007669"/>
    <property type="project" value="UniProtKB-UniRule"/>
</dbReference>
<dbReference type="SUPFAM" id="SSF63748">
    <property type="entry name" value="Tudor/PWWP/MBT"/>
    <property type="match status" value="1"/>
</dbReference>
<dbReference type="FunFam" id="2.30.30.140:FF:000018">
    <property type="entry name" value="Serine/threonine-protein kinase 31"/>
    <property type="match status" value="1"/>
</dbReference>
<dbReference type="Gene3D" id="2.40.50.90">
    <property type="match status" value="5"/>
</dbReference>
<evidence type="ECO:0000313" key="9">
    <source>
        <dbReference type="EMBL" id="KAL1502358.1"/>
    </source>
</evidence>
<evidence type="ECO:0000259" key="7">
    <source>
        <dbReference type="PROSITE" id="PS50304"/>
    </source>
</evidence>
<dbReference type="PIRSF" id="PIRSF017179">
    <property type="entry name" value="RISC-Tudor-SN"/>
    <property type="match status" value="1"/>
</dbReference>
<evidence type="ECO:0000256" key="4">
    <source>
        <dbReference type="ARBA" id="ARBA00022737"/>
    </source>
</evidence>
<proteinExistence type="predicted"/>
<evidence type="ECO:0000313" key="10">
    <source>
        <dbReference type="Proteomes" id="UP001566132"/>
    </source>
</evidence>
<protein>
    <recommendedName>
        <fullName evidence="2">Staphylococcal nuclease domain-containing protein 1</fullName>
    </recommendedName>
</protein>
<evidence type="ECO:0000259" key="8">
    <source>
        <dbReference type="PROSITE" id="PS50830"/>
    </source>
</evidence>
<dbReference type="CDD" id="cd20433">
    <property type="entry name" value="Tudor_TDRD11"/>
    <property type="match status" value="1"/>
</dbReference>
<dbReference type="PANTHER" id="PTHR12302">
    <property type="entry name" value="EBNA2 BINDING PROTEIN P100"/>
    <property type="match status" value="1"/>
</dbReference>
<dbReference type="EMBL" id="JBDJPC010000005">
    <property type="protein sequence ID" value="KAL1502358.1"/>
    <property type="molecule type" value="Genomic_DNA"/>
</dbReference>
<feature type="domain" description="Tudor" evidence="7">
    <location>
        <begin position="750"/>
        <end position="808"/>
    </location>
</feature>
<gene>
    <name evidence="9" type="ORF">ABEB36_007507</name>
</gene>
<feature type="domain" description="TNase-like" evidence="8">
    <location>
        <begin position="546"/>
        <end position="680"/>
    </location>
</feature>
<dbReference type="AlphaFoldDB" id="A0ABD1EUS3"/>
<evidence type="ECO:0000256" key="5">
    <source>
        <dbReference type="PIRNR" id="PIRNR017179"/>
    </source>
</evidence>
<comment type="subcellular location">
    <subcellularLocation>
        <location evidence="1 5">Cytoplasm</location>
    </subcellularLocation>
</comment>
<dbReference type="FunFam" id="2.40.50.90:FF:000002">
    <property type="entry name" value="Staphylococcal nuclease domain-containing protein"/>
    <property type="match status" value="1"/>
</dbReference>
<dbReference type="SMART" id="SM00318">
    <property type="entry name" value="SNc"/>
    <property type="match status" value="4"/>
</dbReference>
<dbReference type="InterPro" id="IPR047386">
    <property type="entry name" value="Tudor_TDRD11"/>
</dbReference>
<dbReference type="CDD" id="cd00175">
    <property type="entry name" value="SNc"/>
    <property type="match status" value="2"/>
</dbReference>
<evidence type="ECO:0000256" key="6">
    <source>
        <dbReference type="SAM" id="MobiDB-lite"/>
    </source>
</evidence>
<dbReference type="Gene3D" id="2.30.30.140">
    <property type="match status" value="1"/>
</dbReference>
<dbReference type="FunFam" id="2.40.50.90:FF:000001">
    <property type="entry name" value="Staphylococcal nuclease domain-containing protein"/>
    <property type="match status" value="1"/>
</dbReference>